<keyword evidence="2" id="KW-1185">Reference proteome</keyword>
<evidence type="ECO:0000313" key="2">
    <source>
        <dbReference type="Proteomes" id="UP000505325"/>
    </source>
</evidence>
<sequence>MSVIIAPSLSERVYQGPQGNESVAEGSITLSAAAPGDIVQLLDFPIGMRINSVQVVSDALGEEVKVEIKSGDTVLVPADDFSSAVATVVPVQPYMTQSDGELLTATISGGAAAGKLVVLIRYVAVGY</sequence>
<accession>A0A6M8UEP4</accession>
<protein>
    <submittedName>
        <fullName evidence="1">Phage protein</fullName>
    </submittedName>
</protein>
<reference evidence="1 2" key="1">
    <citation type="submission" date="2020-06" db="EMBL/GenBank/DDBJ databases">
        <title>Genome sequence of Paramixta manurensis strain PD-1.</title>
        <authorList>
            <person name="Lee C.W."/>
            <person name="Kim J."/>
        </authorList>
    </citation>
    <scope>NUCLEOTIDE SEQUENCE [LARGE SCALE GENOMIC DNA]</scope>
    <source>
        <strain evidence="1 2">PD-1</strain>
    </source>
</reference>
<dbReference type="KEGG" id="pmak:PMPD1_2469"/>
<organism evidence="1 2">
    <name type="scientific">Paramixta manurensis</name>
    <dbReference type="NCBI Taxonomy" id="2740817"/>
    <lineage>
        <taxon>Bacteria</taxon>
        <taxon>Pseudomonadati</taxon>
        <taxon>Pseudomonadota</taxon>
        <taxon>Gammaproteobacteria</taxon>
        <taxon>Enterobacterales</taxon>
        <taxon>Erwiniaceae</taxon>
        <taxon>Paramixta</taxon>
    </lineage>
</organism>
<evidence type="ECO:0000313" key="1">
    <source>
        <dbReference type="EMBL" id="QKJ87411.1"/>
    </source>
</evidence>
<proteinExistence type="predicted"/>
<dbReference type="AlphaFoldDB" id="A0A6M8UEP4"/>
<name>A0A6M8UEP4_9GAMM</name>
<dbReference type="EMBL" id="CP054212">
    <property type="protein sequence ID" value="QKJ87411.1"/>
    <property type="molecule type" value="Genomic_DNA"/>
</dbReference>
<dbReference type="Proteomes" id="UP000505325">
    <property type="component" value="Chromosome"/>
</dbReference>
<gene>
    <name evidence="1" type="ORF">PMPD1_2469</name>
</gene>